<proteinExistence type="predicted"/>
<reference evidence="1" key="1">
    <citation type="submission" date="2018-05" db="EMBL/GenBank/DDBJ databases">
        <title>Draft genome of Mucuna pruriens seed.</title>
        <authorList>
            <person name="Nnadi N.E."/>
            <person name="Vos R."/>
            <person name="Hasami M.H."/>
            <person name="Devisetty U.K."/>
            <person name="Aguiy J.C."/>
        </authorList>
    </citation>
    <scope>NUCLEOTIDE SEQUENCE [LARGE SCALE GENOMIC DNA]</scope>
    <source>
        <strain evidence="1">JCA_2017</strain>
    </source>
</reference>
<dbReference type="Proteomes" id="UP000257109">
    <property type="component" value="Unassembled WGS sequence"/>
</dbReference>
<evidence type="ECO:0000313" key="2">
    <source>
        <dbReference type="Proteomes" id="UP000257109"/>
    </source>
</evidence>
<keyword evidence="2" id="KW-1185">Reference proteome</keyword>
<dbReference type="PANTHER" id="PTHR32108">
    <property type="entry name" value="DNA-DIRECTED RNA POLYMERASE SUBUNIT ALPHA"/>
    <property type="match status" value="1"/>
</dbReference>
<gene>
    <name evidence="1" type="ORF">CR513_46573</name>
</gene>
<comment type="caution">
    <text evidence="1">The sequence shown here is derived from an EMBL/GenBank/DDBJ whole genome shotgun (WGS) entry which is preliminary data.</text>
</comment>
<protein>
    <recommendedName>
        <fullName evidence="3">Retrotransposon gag domain-containing protein</fullName>
    </recommendedName>
</protein>
<organism evidence="1 2">
    <name type="scientific">Mucuna pruriens</name>
    <name type="common">Velvet bean</name>
    <name type="synonym">Dolichos pruriens</name>
    <dbReference type="NCBI Taxonomy" id="157652"/>
    <lineage>
        <taxon>Eukaryota</taxon>
        <taxon>Viridiplantae</taxon>
        <taxon>Streptophyta</taxon>
        <taxon>Embryophyta</taxon>
        <taxon>Tracheophyta</taxon>
        <taxon>Spermatophyta</taxon>
        <taxon>Magnoliopsida</taxon>
        <taxon>eudicotyledons</taxon>
        <taxon>Gunneridae</taxon>
        <taxon>Pentapetalae</taxon>
        <taxon>rosids</taxon>
        <taxon>fabids</taxon>
        <taxon>Fabales</taxon>
        <taxon>Fabaceae</taxon>
        <taxon>Papilionoideae</taxon>
        <taxon>50 kb inversion clade</taxon>
        <taxon>NPAAA clade</taxon>
        <taxon>indigoferoid/millettioid clade</taxon>
        <taxon>Phaseoleae</taxon>
        <taxon>Mucuna</taxon>
    </lineage>
</organism>
<dbReference type="OrthoDB" id="1750196at2759"/>
<evidence type="ECO:0000313" key="1">
    <source>
        <dbReference type="EMBL" id="RDX73766.1"/>
    </source>
</evidence>
<feature type="non-terminal residue" evidence="1">
    <location>
        <position position="1"/>
    </location>
</feature>
<sequence>MLKKEQEGFKEYAQRWCELAVQVQPLITEREMVTMFIDTLFTLYYDKVVGKVASNFADLVVMGERINLGIRRSKPLTAYTNSPPAPYIPPYQSRVDTRVATSSRSA</sequence>
<dbReference type="PANTHER" id="PTHR32108:SF9">
    <property type="entry name" value="REVERSE TRANSCRIPTASE RNASE H-LIKE DOMAIN-CONTAINING PROTEIN"/>
    <property type="match status" value="1"/>
</dbReference>
<dbReference type="EMBL" id="QJKJ01010419">
    <property type="protein sequence ID" value="RDX73766.1"/>
    <property type="molecule type" value="Genomic_DNA"/>
</dbReference>
<dbReference type="AlphaFoldDB" id="A0A371F621"/>
<evidence type="ECO:0008006" key="3">
    <source>
        <dbReference type="Google" id="ProtNLM"/>
    </source>
</evidence>
<name>A0A371F621_MUCPR</name>
<accession>A0A371F621</accession>